<sequence>MNSLIAIDEYRKYLYIIGRGHALWSPSPQQIDGVRQPSVRIGDIGYIYDGRWTFLFNIHLASGAEGQAARLPPGFRPLEKSGVSWSLLPRSTQWSVRSGSSRCISVGLSDSDATIAYIGEADEETVTMHVQRRYVKYALHNLQNWKRFFVEQRMDLNISDLIIVTACTRATSWTNSVRISASSDLNLGVQASLNSLANIELTYENRAHVDLDVLHNSGPTYRSAAESVTLDQCLFLKGYKLSPIDQIHGILRSSLRPRWGQSHSRDAGRALIHPMKPSGMYNLALSNRDRATERHGLDLLSVDASSGPGQEGMQGTWEERQDLVQSTAIDEASSSNLVSGSPRASINISPEKGLYDVLCEFRPLMPTRLS</sequence>
<reference evidence="1" key="1">
    <citation type="submission" date="2021-02" db="EMBL/GenBank/DDBJ databases">
        <authorList>
            <consortium name="DOE Joint Genome Institute"/>
            <person name="Ahrendt S."/>
            <person name="Looney B.P."/>
            <person name="Miyauchi S."/>
            <person name="Morin E."/>
            <person name="Drula E."/>
            <person name="Courty P.E."/>
            <person name="Chicoki N."/>
            <person name="Fauchery L."/>
            <person name="Kohler A."/>
            <person name="Kuo A."/>
            <person name="Labutti K."/>
            <person name="Pangilinan J."/>
            <person name="Lipzen A."/>
            <person name="Riley R."/>
            <person name="Andreopoulos W."/>
            <person name="He G."/>
            <person name="Johnson J."/>
            <person name="Barry K.W."/>
            <person name="Grigoriev I.V."/>
            <person name="Nagy L."/>
            <person name="Hibbett D."/>
            <person name="Henrissat B."/>
            <person name="Matheny P.B."/>
            <person name="Labbe J."/>
            <person name="Martin F."/>
        </authorList>
    </citation>
    <scope>NUCLEOTIDE SEQUENCE</scope>
    <source>
        <strain evidence="1">EC-137</strain>
    </source>
</reference>
<accession>A0ACB8QB46</accession>
<protein>
    <submittedName>
        <fullName evidence="1">Uncharacterized protein</fullName>
    </submittedName>
</protein>
<proteinExistence type="predicted"/>
<gene>
    <name evidence="1" type="ORF">K488DRAFT_73503</name>
</gene>
<keyword evidence="2" id="KW-1185">Reference proteome</keyword>
<evidence type="ECO:0000313" key="2">
    <source>
        <dbReference type="Proteomes" id="UP000814128"/>
    </source>
</evidence>
<reference evidence="1" key="2">
    <citation type="journal article" date="2022" name="New Phytol.">
        <title>Evolutionary transition to the ectomycorrhizal habit in the genomes of a hyperdiverse lineage of mushroom-forming fungi.</title>
        <authorList>
            <person name="Looney B."/>
            <person name="Miyauchi S."/>
            <person name="Morin E."/>
            <person name="Drula E."/>
            <person name="Courty P.E."/>
            <person name="Kohler A."/>
            <person name="Kuo A."/>
            <person name="LaButti K."/>
            <person name="Pangilinan J."/>
            <person name="Lipzen A."/>
            <person name="Riley R."/>
            <person name="Andreopoulos W."/>
            <person name="He G."/>
            <person name="Johnson J."/>
            <person name="Nolan M."/>
            <person name="Tritt A."/>
            <person name="Barry K.W."/>
            <person name="Grigoriev I.V."/>
            <person name="Nagy L.G."/>
            <person name="Hibbett D."/>
            <person name="Henrissat B."/>
            <person name="Matheny P.B."/>
            <person name="Labbe J."/>
            <person name="Martin F.M."/>
        </authorList>
    </citation>
    <scope>NUCLEOTIDE SEQUENCE</scope>
    <source>
        <strain evidence="1">EC-137</strain>
    </source>
</reference>
<organism evidence="1 2">
    <name type="scientific">Vararia minispora EC-137</name>
    <dbReference type="NCBI Taxonomy" id="1314806"/>
    <lineage>
        <taxon>Eukaryota</taxon>
        <taxon>Fungi</taxon>
        <taxon>Dikarya</taxon>
        <taxon>Basidiomycota</taxon>
        <taxon>Agaricomycotina</taxon>
        <taxon>Agaricomycetes</taxon>
        <taxon>Russulales</taxon>
        <taxon>Lachnocladiaceae</taxon>
        <taxon>Vararia</taxon>
    </lineage>
</organism>
<dbReference type="Proteomes" id="UP000814128">
    <property type="component" value="Unassembled WGS sequence"/>
</dbReference>
<name>A0ACB8QB46_9AGAM</name>
<comment type="caution">
    <text evidence="1">The sequence shown here is derived from an EMBL/GenBank/DDBJ whole genome shotgun (WGS) entry which is preliminary data.</text>
</comment>
<evidence type="ECO:0000313" key="1">
    <source>
        <dbReference type="EMBL" id="KAI0028780.1"/>
    </source>
</evidence>
<dbReference type="EMBL" id="MU273723">
    <property type="protein sequence ID" value="KAI0028780.1"/>
    <property type="molecule type" value="Genomic_DNA"/>
</dbReference>